<feature type="domain" description="HIT" evidence="4">
    <location>
        <begin position="4"/>
        <end position="111"/>
    </location>
</feature>
<comment type="caution">
    <text evidence="5">The sequence shown here is derived from an EMBL/GenBank/DDBJ whole genome shotgun (WGS) entry which is preliminary data.</text>
</comment>
<dbReference type="Pfam" id="PF01230">
    <property type="entry name" value="HIT"/>
    <property type="match status" value="1"/>
</dbReference>
<evidence type="ECO:0000313" key="5">
    <source>
        <dbReference type="EMBL" id="OGD68620.1"/>
    </source>
</evidence>
<protein>
    <recommendedName>
        <fullName evidence="4">HIT domain-containing protein</fullName>
    </recommendedName>
</protein>
<dbReference type="PANTHER" id="PTHR46648">
    <property type="entry name" value="HIT FAMILY PROTEIN 1"/>
    <property type="match status" value="1"/>
</dbReference>
<dbReference type="PRINTS" id="PR00332">
    <property type="entry name" value="HISTRIAD"/>
</dbReference>
<feature type="short sequence motif" description="Histidine triad motif" evidence="2 3">
    <location>
        <begin position="96"/>
        <end position="100"/>
    </location>
</feature>
<sequence length="137" mass="15676">MDCLFCKIISGEIPSAKIYEDENIFAFLDINPTNIGHTLVIPKKHSKNIFDIEEKDLHSVMTGVQKISHAIRDAVNADGINVMNNNEPSAGQIIFHTHFHIVPRFSEDGFRHWKGKRKYNDGEMEETVEKIKKSILQ</sequence>
<dbReference type="InterPro" id="IPR039384">
    <property type="entry name" value="HINT"/>
</dbReference>
<dbReference type="InterPro" id="IPR001310">
    <property type="entry name" value="Histidine_triad_HIT"/>
</dbReference>
<gene>
    <name evidence="5" type="ORF">A3E89_01895</name>
</gene>
<dbReference type="GO" id="GO:0009117">
    <property type="term" value="P:nucleotide metabolic process"/>
    <property type="evidence" value="ECO:0007669"/>
    <property type="project" value="TreeGrafter"/>
</dbReference>
<dbReference type="InterPro" id="IPR036265">
    <property type="entry name" value="HIT-like_sf"/>
</dbReference>
<dbReference type="PROSITE" id="PS00892">
    <property type="entry name" value="HIT_1"/>
    <property type="match status" value="1"/>
</dbReference>
<organism evidence="5 6">
    <name type="scientific">Candidatus Campbellbacteria bacterium RIFCSPHIGHO2_12_FULL_35_10</name>
    <dbReference type="NCBI Taxonomy" id="1797578"/>
    <lineage>
        <taxon>Bacteria</taxon>
        <taxon>Candidatus Campbelliibacteriota</taxon>
    </lineage>
</organism>
<reference evidence="5 6" key="1">
    <citation type="journal article" date="2016" name="Nat. Commun.">
        <title>Thousands of microbial genomes shed light on interconnected biogeochemical processes in an aquifer system.</title>
        <authorList>
            <person name="Anantharaman K."/>
            <person name="Brown C.T."/>
            <person name="Hug L.A."/>
            <person name="Sharon I."/>
            <person name="Castelle C.J."/>
            <person name="Probst A.J."/>
            <person name="Thomas B.C."/>
            <person name="Singh A."/>
            <person name="Wilkins M.J."/>
            <person name="Karaoz U."/>
            <person name="Brodie E.L."/>
            <person name="Williams K.H."/>
            <person name="Hubbard S.S."/>
            <person name="Banfield J.F."/>
        </authorList>
    </citation>
    <scope>NUCLEOTIDE SEQUENCE [LARGE SCALE GENOMIC DNA]</scope>
</reference>
<proteinExistence type="predicted"/>
<dbReference type="Proteomes" id="UP000185891">
    <property type="component" value="Unassembled WGS sequence"/>
</dbReference>
<feature type="active site" description="Tele-AMP-histidine intermediate" evidence="1">
    <location>
        <position position="98"/>
    </location>
</feature>
<dbReference type="AlphaFoldDB" id="A0A1F5EMT2"/>
<dbReference type="CDD" id="cd01277">
    <property type="entry name" value="HINT_subgroup"/>
    <property type="match status" value="1"/>
</dbReference>
<dbReference type="PANTHER" id="PTHR46648:SF1">
    <property type="entry name" value="ADENOSINE 5'-MONOPHOSPHORAMIDASE HNT1"/>
    <property type="match status" value="1"/>
</dbReference>
<evidence type="ECO:0000256" key="1">
    <source>
        <dbReference type="PIRSR" id="PIRSR601310-1"/>
    </source>
</evidence>
<evidence type="ECO:0000256" key="2">
    <source>
        <dbReference type="PIRSR" id="PIRSR601310-3"/>
    </source>
</evidence>
<evidence type="ECO:0000313" key="6">
    <source>
        <dbReference type="Proteomes" id="UP000185891"/>
    </source>
</evidence>
<dbReference type="EMBL" id="MFAA01000028">
    <property type="protein sequence ID" value="OGD68620.1"/>
    <property type="molecule type" value="Genomic_DNA"/>
</dbReference>
<dbReference type="Gene3D" id="3.30.428.10">
    <property type="entry name" value="HIT-like"/>
    <property type="match status" value="1"/>
</dbReference>
<dbReference type="GO" id="GO:0003824">
    <property type="term" value="F:catalytic activity"/>
    <property type="evidence" value="ECO:0007669"/>
    <property type="project" value="InterPro"/>
</dbReference>
<dbReference type="PROSITE" id="PS51084">
    <property type="entry name" value="HIT_2"/>
    <property type="match status" value="1"/>
</dbReference>
<evidence type="ECO:0000256" key="3">
    <source>
        <dbReference type="PROSITE-ProRule" id="PRU00464"/>
    </source>
</evidence>
<accession>A0A1F5EMT2</accession>
<dbReference type="InterPro" id="IPR011146">
    <property type="entry name" value="HIT-like"/>
</dbReference>
<name>A0A1F5EMT2_9BACT</name>
<dbReference type="InterPro" id="IPR019808">
    <property type="entry name" value="Histidine_triad_CS"/>
</dbReference>
<evidence type="ECO:0000259" key="4">
    <source>
        <dbReference type="PROSITE" id="PS51084"/>
    </source>
</evidence>
<dbReference type="SUPFAM" id="SSF54197">
    <property type="entry name" value="HIT-like"/>
    <property type="match status" value="1"/>
</dbReference>